<dbReference type="GO" id="GO:0004386">
    <property type="term" value="F:helicase activity"/>
    <property type="evidence" value="ECO:0007669"/>
    <property type="project" value="UniProtKB-KW"/>
</dbReference>
<dbReference type="Gene3D" id="3.40.50.300">
    <property type="entry name" value="P-loop containing nucleotide triphosphate hydrolases"/>
    <property type="match status" value="2"/>
</dbReference>
<name>A0A6C0KM66_9ZZZZ</name>
<keyword evidence="1" id="KW-0547">Nucleotide-binding</keyword>
<dbReference type="SMART" id="SM00487">
    <property type="entry name" value="DEXDc"/>
    <property type="match status" value="1"/>
</dbReference>
<sequence>MNLQTCPRVLTHLGYAIRKDSLKPDECIKLRKDLTVAPKSAGRFMKEGEPFSLYKESSSRFYVPRMWGLATYGEPLENILVDGDPLRKDLEFIGKPYDYQVAIVNQFTLAGANGLICVPCGRGKTFMAIQCAARIGRRFMVIVDKEFLLQQWSGELKALMPGIRIGVLQESKKEIGPEYDCCIAMIQTLVRRDFAETDFRGFGFAIFDECHHLGASNFSQALTKVQTKKMLGLSATPTRDDGLTKVFEWFLGKPVYWEKTREADPDVIVRKIPFNTDDPAYSEVPTDARGETVLARLLTQVVSCEARNEMIDGLLCDLVKDKKRRILLLSERKAHLERIEQGLRKNVKGITIGYYVGGMKEEVREEGARTAQVLLGTYAMASEAMNIKTLNTMVMASPRKKIEQSTGRILRVRKDEREVVPMIIDIVDSHDVYKNQWMKRRTYYRKCAYKIEGEGKAKADADADAEAEAEAVVVIPAKAACLIQEDD</sequence>
<dbReference type="InterPro" id="IPR006935">
    <property type="entry name" value="Helicase/UvrB_N"/>
</dbReference>
<feature type="domain" description="Helicase ATP-binding" evidence="5">
    <location>
        <begin position="105"/>
        <end position="255"/>
    </location>
</feature>
<dbReference type="CDD" id="cd17926">
    <property type="entry name" value="DEXHc_RE"/>
    <property type="match status" value="1"/>
</dbReference>
<evidence type="ECO:0000313" key="6">
    <source>
        <dbReference type="EMBL" id="QHU18246.1"/>
    </source>
</evidence>
<dbReference type="EMBL" id="MN740926">
    <property type="protein sequence ID" value="QHU18246.1"/>
    <property type="molecule type" value="Genomic_DNA"/>
</dbReference>
<evidence type="ECO:0000259" key="5">
    <source>
        <dbReference type="PROSITE" id="PS51192"/>
    </source>
</evidence>
<evidence type="ECO:0000256" key="4">
    <source>
        <dbReference type="ARBA" id="ARBA00022840"/>
    </source>
</evidence>
<dbReference type="PANTHER" id="PTHR11274">
    <property type="entry name" value="RAD25/XP-B DNA REPAIR HELICASE"/>
    <property type="match status" value="1"/>
</dbReference>
<dbReference type="InterPro" id="IPR001650">
    <property type="entry name" value="Helicase_C-like"/>
</dbReference>
<dbReference type="PROSITE" id="PS51192">
    <property type="entry name" value="HELICASE_ATP_BIND_1"/>
    <property type="match status" value="1"/>
</dbReference>
<dbReference type="Pfam" id="PF00271">
    <property type="entry name" value="Helicase_C"/>
    <property type="match status" value="1"/>
</dbReference>
<dbReference type="Pfam" id="PF04851">
    <property type="entry name" value="ResIII"/>
    <property type="match status" value="1"/>
</dbReference>
<dbReference type="AlphaFoldDB" id="A0A6C0KM66"/>
<keyword evidence="2" id="KW-0378">Hydrolase</keyword>
<protein>
    <recommendedName>
        <fullName evidence="5">Helicase ATP-binding domain-containing protein</fullName>
    </recommendedName>
</protein>
<dbReference type="InterPro" id="IPR050615">
    <property type="entry name" value="ATP-dep_DNA_Helicase"/>
</dbReference>
<keyword evidence="4" id="KW-0067">ATP-binding</keyword>
<accession>A0A6C0KM66</accession>
<evidence type="ECO:0000256" key="3">
    <source>
        <dbReference type="ARBA" id="ARBA00022806"/>
    </source>
</evidence>
<dbReference type="SUPFAM" id="SSF52540">
    <property type="entry name" value="P-loop containing nucleoside triphosphate hydrolases"/>
    <property type="match status" value="2"/>
</dbReference>
<keyword evidence="3" id="KW-0347">Helicase</keyword>
<dbReference type="InterPro" id="IPR014001">
    <property type="entry name" value="Helicase_ATP-bd"/>
</dbReference>
<dbReference type="GO" id="GO:0005524">
    <property type="term" value="F:ATP binding"/>
    <property type="evidence" value="ECO:0007669"/>
    <property type="project" value="UniProtKB-KW"/>
</dbReference>
<dbReference type="GO" id="GO:0016787">
    <property type="term" value="F:hydrolase activity"/>
    <property type="evidence" value="ECO:0007669"/>
    <property type="project" value="UniProtKB-KW"/>
</dbReference>
<proteinExistence type="predicted"/>
<evidence type="ECO:0000256" key="2">
    <source>
        <dbReference type="ARBA" id="ARBA00022801"/>
    </source>
</evidence>
<dbReference type="PANTHER" id="PTHR11274:SF0">
    <property type="entry name" value="GENERAL TRANSCRIPTION AND DNA REPAIR FACTOR IIH HELICASE SUBUNIT XPB"/>
    <property type="match status" value="1"/>
</dbReference>
<evidence type="ECO:0000256" key="1">
    <source>
        <dbReference type="ARBA" id="ARBA00022741"/>
    </source>
</evidence>
<reference evidence="6" key="1">
    <citation type="journal article" date="2020" name="Nature">
        <title>Giant virus diversity and host interactions through global metagenomics.</title>
        <authorList>
            <person name="Schulz F."/>
            <person name="Roux S."/>
            <person name="Paez-Espino D."/>
            <person name="Jungbluth S."/>
            <person name="Walsh D.A."/>
            <person name="Denef V.J."/>
            <person name="McMahon K.D."/>
            <person name="Konstantinidis K.T."/>
            <person name="Eloe-Fadrosh E.A."/>
            <person name="Kyrpides N.C."/>
            <person name="Woyke T."/>
        </authorList>
    </citation>
    <scope>NUCLEOTIDE SEQUENCE</scope>
    <source>
        <strain evidence="6">GVMAG-S-3300013006-138</strain>
    </source>
</reference>
<dbReference type="GO" id="GO:0003677">
    <property type="term" value="F:DNA binding"/>
    <property type="evidence" value="ECO:0007669"/>
    <property type="project" value="InterPro"/>
</dbReference>
<organism evidence="6">
    <name type="scientific">viral metagenome</name>
    <dbReference type="NCBI Taxonomy" id="1070528"/>
    <lineage>
        <taxon>unclassified sequences</taxon>
        <taxon>metagenomes</taxon>
        <taxon>organismal metagenomes</taxon>
    </lineage>
</organism>
<dbReference type="InterPro" id="IPR027417">
    <property type="entry name" value="P-loop_NTPase"/>
</dbReference>